<reference evidence="2" key="2">
    <citation type="submission" date="2002-01" db="EMBL/GenBank/DDBJ databases">
        <title>The nucleotide sequence of a long cDNA clone isolated from human spleen.</title>
        <authorList>
            <person name="Jikuya H."/>
            <person name="Takano J."/>
            <person name="Nomura N."/>
            <person name="Kikuno R."/>
            <person name="Nagase T."/>
            <person name="Ohara O."/>
        </authorList>
    </citation>
    <scope>NUCLEOTIDE SEQUENCE</scope>
    <source>
        <tissue evidence="2">Spleen</tissue>
    </source>
</reference>
<dbReference type="EMBL" id="AK074143">
    <property type="protein sequence ID" value="BAB84969.1"/>
    <property type="molecule type" value="mRNA"/>
</dbReference>
<dbReference type="InterPro" id="IPR029044">
    <property type="entry name" value="Nucleotide-diphossugar_trans"/>
</dbReference>
<evidence type="ECO:0000313" key="2">
    <source>
        <dbReference type="EMBL" id="BAB84969.1"/>
    </source>
</evidence>
<organism evidence="2">
    <name type="scientific">Homo sapiens</name>
    <name type="common">Human</name>
    <dbReference type="NCBI Taxonomy" id="9606"/>
    <lineage>
        <taxon>Eukaryota</taxon>
        <taxon>Metazoa</taxon>
        <taxon>Chordata</taxon>
        <taxon>Craniata</taxon>
        <taxon>Vertebrata</taxon>
        <taxon>Euteleostomi</taxon>
        <taxon>Mammalia</taxon>
        <taxon>Eutheria</taxon>
        <taxon>Euarchontoglires</taxon>
        <taxon>Primates</taxon>
        <taxon>Haplorrhini</taxon>
        <taxon>Catarrhini</taxon>
        <taxon>Hominidae</taxon>
        <taxon>Homo</taxon>
    </lineage>
</organism>
<protein>
    <submittedName>
        <fullName evidence="2">FLJ00216 protein</fullName>
    </submittedName>
    <submittedName>
        <fullName evidence="3">UDP-N-acteylglucosamine pyrophosphorylase 1-like 1, isoform CRA_a</fullName>
    </submittedName>
</protein>
<proteinExistence type="evidence at transcript level"/>
<dbReference type="Gene3D" id="3.90.550.10">
    <property type="entry name" value="Spore Coat Polysaccharide Biosynthesis Protein SpsA, Chain A"/>
    <property type="match status" value="1"/>
</dbReference>
<dbReference type="SUPFAM" id="SSF53448">
    <property type="entry name" value="Nucleotide-diphospho-sugar transferases"/>
    <property type="match status" value="1"/>
</dbReference>
<accession>Q8TEI1</accession>
<dbReference type="PANTHER" id="PTHR11952:SF6">
    <property type="entry name" value="UDP-N-ACETYLHEXOSAMINE PYROPHOSPHORYLASE-LIKE PROTEIN 1"/>
    <property type="match status" value="1"/>
</dbReference>
<dbReference type="EMBL" id="CH471090">
    <property type="protein sequence ID" value="EAW88340.1"/>
    <property type="molecule type" value="Genomic_DNA"/>
</dbReference>
<dbReference type="PeptideAtlas" id="Q8TEI1"/>
<dbReference type="AlphaFoldDB" id="Q8TEI1"/>
<name>Q8TEI1_HUMAN</name>
<dbReference type="ChiTaRS" id="UAP1L1">
    <property type="organism name" value="human"/>
</dbReference>
<sequence length="270" mass="29905">GSQGPRGQVSGRRPEGALGPEGKQPLRWGHRESLGLWTWEDSSATSRTFHCPHPWLGEVSWPGCQGGSQGLWPSLQGSQGWAFGCWKWLLGLGHPWRLRSKNTQYLRGLLPRLAAHGTRPSLCHWKPGPALTCPDQGLCAGTWVTSPFPTRNFAALEVLREEEFSPLKNAEPADRDSPRTARQALLTQHYRWALRAGARFLDAHGAWLPELPSLPPNGDPPAICEISPLVSYSGEVRAAHPYLGLFWCQVWNTIWGEVAARVETAQLYLG</sequence>
<gene>
    <name evidence="2" type="primary">FLJ00216</name>
    <name evidence="3" type="synonym">UAP1L1</name>
    <name evidence="3" type="ORF">hCG_31749</name>
</gene>
<feature type="non-terminal residue" evidence="2">
    <location>
        <position position="1"/>
    </location>
</feature>
<reference evidence="3" key="3">
    <citation type="submission" date="2005-07" db="EMBL/GenBank/DDBJ databases">
        <authorList>
            <person name="Mural R.J."/>
            <person name="Istrail S."/>
            <person name="Sutton G."/>
            <person name="Florea L."/>
            <person name="Halpern A.L."/>
            <person name="Mobarry C.M."/>
            <person name="Lippert R."/>
            <person name="Walenz B."/>
            <person name="Shatkay H."/>
            <person name="Dew I."/>
            <person name="Miller J.R."/>
            <person name="Flanigan M.J."/>
            <person name="Edwards N.J."/>
            <person name="Bolanos R."/>
            <person name="Fasulo D."/>
            <person name="Halldorsson B.V."/>
            <person name="Hannenhalli S."/>
            <person name="Turner R."/>
            <person name="Yooseph S."/>
            <person name="Lu F."/>
            <person name="Nusskern D.R."/>
            <person name="Shue B.C."/>
            <person name="Zheng X.H."/>
            <person name="Zhong F."/>
            <person name="Delcher A.L."/>
            <person name="Huson D.H."/>
            <person name="Kravitz S.A."/>
            <person name="Mouchard L."/>
            <person name="Reinert K."/>
            <person name="Remington K.A."/>
            <person name="Clark A.G."/>
            <person name="Waterman M.S."/>
            <person name="Eichler E.E."/>
            <person name="Adams M.D."/>
            <person name="Hunkapiller M.W."/>
            <person name="Myers E.W."/>
            <person name="Venter J.C."/>
        </authorList>
    </citation>
    <scope>NUCLEOTIDE SEQUENCE</scope>
</reference>
<evidence type="ECO:0000313" key="3">
    <source>
        <dbReference type="EMBL" id="EAW88340.1"/>
    </source>
</evidence>
<dbReference type="InterPro" id="IPR039741">
    <property type="entry name" value="UDP-sugar_pyrophosphorylase"/>
</dbReference>
<feature type="region of interest" description="Disordered" evidence="1">
    <location>
        <begin position="1"/>
        <end position="27"/>
    </location>
</feature>
<dbReference type="PANTHER" id="PTHR11952">
    <property type="entry name" value="UDP- GLUCOSE PYROPHOSPHORYLASE"/>
    <property type="match status" value="1"/>
</dbReference>
<dbReference type="Gene3D" id="2.10.10.100">
    <property type="match status" value="1"/>
</dbReference>
<evidence type="ECO:0000256" key="1">
    <source>
        <dbReference type="SAM" id="MobiDB-lite"/>
    </source>
</evidence>
<reference evidence="3" key="1">
    <citation type="journal article" date="2001" name="Science">
        <title>The sequence of the human genome.</title>
        <authorList>
            <person name="Venter J.C."/>
            <person name="Adams M.D."/>
            <person name="Myers E.W."/>
            <person name="Li P.W."/>
            <person name="Mural R.J."/>
            <person name="Sutton G.G."/>
            <person name="Smith H.O."/>
            <person name="Yandell M."/>
            <person name="Evans C.A."/>
            <person name="Holt R.A."/>
            <person name="Gocayne J.D."/>
            <person name="Amanatides P."/>
            <person name="Ballew R.M."/>
            <person name="Huson D.H."/>
            <person name="Wortman J.R."/>
            <person name="Zhang Q."/>
            <person name="Kodira C.D."/>
            <person name="Zheng X.H."/>
            <person name="Chen L."/>
            <person name="Skupski M."/>
            <person name="Subramanian G."/>
            <person name="Thomas P.D."/>
            <person name="Zhang J."/>
            <person name="Gabor Miklos G.L."/>
            <person name="Nelson C."/>
            <person name="Broder S."/>
            <person name="Clark A.G."/>
            <person name="Nadeau J."/>
            <person name="McKusick V.A."/>
            <person name="Zinder N."/>
            <person name="Levine A.J."/>
            <person name="Roberts R.J."/>
            <person name="Simon M."/>
            <person name="Slayman C."/>
            <person name="Hunkapiller M."/>
            <person name="Bolanos R."/>
            <person name="Delcher A."/>
            <person name="Dew I."/>
            <person name="Fasulo D."/>
            <person name="Flanigan M."/>
            <person name="Florea L."/>
            <person name="Halpern A."/>
            <person name="Hannenhalli S."/>
            <person name="Kravitz S."/>
            <person name="Levy S."/>
            <person name="Mobarry C."/>
            <person name="Reinert K."/>
            <person name="Remington K."/>
            <person name="Abu-Threideh J."/>
            <person name="Beasley E."/>
            <person name="Biddick K."/>
            <person name="Bonazzi V."/>
            <person name="Brandon R."/>
            <person name="Cargill M."/>
            <person name="Chandramouliswaran I."/>
            <person name="Charlab R."/>
            <person name="Chaturvedi K."/>
            <person name="Deng Z."/>
            <person name="Di Francesco V."/>
            <person name="Dunn P."/>
            <person name="Eilbeck K."/>
            <person name="Evangelista C."/>
            <person name="Gabrielian A.E."/>
            <person name="Gan W."/>
            <person name="Ge W."/>
            <person name="Gong F."/>
            <person name="Gu Z."/>
            <person name="Guan P."/>
            <person name="Heiman T.J."/>
            <person name="Higgins M.E."/>
            <person name="Ji R.R."/>
            <person name="Ke Z."/>
            <person name="Ketchum K.A."/>
            <person name="Lai Z."/>
            <person name="Lei Y."/>
            <person name="Li Z."/>
            <person name="Li J."/>
            <person name="Liang Y."/>
            <person name="Lin X."/>
            <person name="Lu F."/>
            <person name="Merkulov G.V."/>
            <person name="Milshina N."/>
            <person name="Moore H.M."/>
            <person name="Naik A.K."/>
            <person name="Narayan V.A."/>
            <person name="Neelam B."/>
            <person name="Nusskern D."/>
            <person name="Rusch D.B."/>
            <person name="Salzberg S."/>
            <person name="Shao W."/>
            <person name="Shue B."/>
            <person name="Sun J."/>
            <person name="Wang Z."/>
            <person name="Wang A."/>
            <person name="Wang X."/>
            <person name="Wang J."/>
            <person name="Wei M."/>
            <person name="Wides R."/>
            <person name="Xiao C."/>
            <person name="Yan C."/>
            <person name="Yao A."/>
            <person name="Ye J."/>
            <person name="Zhan M."/>
            <person name="Zhang W."/>
            <person name="Zhang H."/>
            <person name="Zhao Q."/>
            <person name="Zheng L."/>
            <person name="Zhong F."/>
            <person name="Zhong W."/>
            <person name="Zhu S."/>
            <person name="Zhao S."/>
            <person name="Gilbert D."/>
            <person name="Baumhueter S."/>
            <person name="Spier G."/>
            <person name="Carter C."/>
            <person name="Cravchik A."/>
            <person name="Woodage T."/>
            <person name="Ali F."/>
            <person name="An H."/>
            <person name="Awe A."/>
            <person name="Baldwin D."/>
            <person name="Baden H."/>
            <person name="Barnstead M."/>
            <person name="Barrow I."/>
            <person name="Beeson K."/>
            <person name="Busam D."/>
            <person name="Carver A."/>
            <person name="Center A."/>
            <person name="Cheng M.L."/>
            <person name="Curry L."/>
            <person name="Danaher S."/>
            <person name="Davenport L."/>
            <person name="Desilets R."/>
            <person name="Dietz S."/>
            <person name="Dodson K."/>
            <person name="Doup L."/>
            <person name="Ferriera S."/>
            <person name="Garg N."/>
            <person name="Gluecksmann A."/>
            <person name="Hart B."/>
            <person name="Haynes J."/>
            <person name="Haynes C."/>
            <person name="Heiner C."/>
            <person name="Hladun S."/>
            <person name="Hostin D."/>
            <person name="Houck J."/>
            <person name="Howland T."/>
            <person name="Ibegwam C."/>
            <person name="Johnson J."/>
            <person name="Kalush F."/>
            <person name="Kline L."/>
            <person name="Koduru S."/>
            <person name="Love A."/>
            <person name="Mann F."/>
            <person name="May D."/>
            <person name="McCawley S."/>
            <person name="McIntosh T."/>
            <person name="McMullen I."/>
            <person name="Moy M."/>
            <person name="Moy L."/>
            <person name="Murphy B."/>
            <person name="Nelson K."/>
            <person name="Pfannkoch C."/>
            <person name="Pratts E."/>
            <person name="Puri V."/>
            <person name="Qureshi H."/>
            <person name="Reardon M."/>
            <person name="Rodriguez R."/>
            <person name="Rogers Y.H."/>
            <person name="Romblad D."/>
            <person name="Ruhfel B."/>
            <person name="Scott R."/>
            <person name="Sitter C."/>
            <person name="Smallwood M."/>
            <person name="Stewart E."/>
            <person name="Strong R."/>
            <person name="Suh E."/>
            <person name="Thomas R."/>
            <person name="Tint N.N."/>
            <person name="Tse S."/>
            <person name="Vech C."/>
            <person name="Wang G."/>
            <person name="Wetter J."/>
            <person name="Williams S."/>
            <person name="Williams M."/>
            <person name="Windsor S."/>
            <person name="Winn-Deen E."/>
            <person name="Wolfe K."/>
            <person name="Zaveri J."/>
            <person name="Zaveri K."/>
            <person name="Abril J.F."/>
            <person name="Guigo R."/>
            <person name="Campbell M.J."/>
            <person name="Sjolander K.V."/>
            <person name="Karlak B."/>
            <person name="Kejariwal A."/>
            <person name="Mi H."/>
            <person name="Lazareva B."/>
            <person name="Hatton T."/>
            <person name="Narechania A."/>
            <person name="Diemer K."/>
            <person name="Muruganujan A."/>
            <person name="Guo N."/>
            <person name="Sato S."/>
            <person name="Bafna V."/>
            <person name="Istrail S."/>
            <person name="Lippert R."/>
            <person name="Schwartz R."/>
            <person name="Walenz B."/>
            <person name="Yooseph S."/>
            <person name="Allen D."/>
            <person name="Basu A."/>
            <person name="Baxendale J."/>
            <person name="Blick L."/>
            <person name="Caminha M."/>
            <person name="Carnes-Stine J."/>
            <person name="Caulk P."/>
            <person name="Chiang Y.H."/>
            <person name="Coyne M."/>
            <person name="Dahlke C."/>
            <person name="Mays A."/>
            <person name="Dombroski M."/>
            <person name="Donnelly M."/>
            <person name="Ely D."/>
            <person name="Esparham S."/>
            <person name="Fosler C."/>
            <person name="Gire H."/>
            <person name="Glanowski S."/>
            <person name="Glasser K."/>
            <person name="Glodek A."/>
            <person name="Gorokhov M."/>
            <person name="Graham K."/>
            <person name="Gropman B."/>
            <person name="Harris M."/>
            <person name="Heil J."/>
            <person name="Henderson S."/>
            <person name="Hoover J."/>
            <person name="Jennings D."/>
            <person name="Jordan C."/>
            <person name="Jordan J."/>
            <person name="Kasha J."/>
            <person name="Kagan L."/>
            <person name="Kraft C."/>
            <person name="Levitsky A."/>
            <person name="Lewis M."/>
            <person name="Liu X."/>
            <person name="Lopez J."/>
            <person name="Ma D."/>
            <person name="Majoros W."/>
            <person name="McDaniel J."/>
            <person name="Murphy S."/>
            <person name="Newman M."/>
            <person name="Nguyen T."/>
            <person name="Nguyen N."/>
            <person name="Nodell M."/>
            <person name="Pan S."/>
            <person name="Peck J."/>
            <person name="Peterson M."/>
            <person name="Rowe W."/>
            <person name="Sanders R."/>
            <person name="Scott J."/>
            <person name="Simpson M."/>
            <person name="Smith T."/>
            <person name="Sprague A."/>
            <person name="Stockwell T."/>
            <person name="Turner R."/>
            <person name="Venter E."/>
            <person name="Wang M."/>
            <person name="Wen M."/>
            <person name="Wu D."/>
            <person name="Wu M."/>
            <person name="Xia A."/>
            <person name="Zandieh A."/>
            <person name="Zhu X."/>
        </authorList>
    </citation>
    <scope>NUCLEOTIDE SEQUENCE</scope>
</reference>